<name>A0A4S4K9T1_9APHY</name>
<feature type="compositionally biased region" description="Polar residues" evidence="1">
    <location>
        <begin position="164"/>
        <end position="176"/>
    </location>
</feature>
<dbReference type="Proteomes" id="UP000309038">
    <property type="component" value="Unassembled WGS sequence"/>
</dbReference>
<keyword evidence="3" id="KW-1185">Reference proteome</keyword>
<evidence type="ECO:0000256" key="1">
    <source>
        <dbReference type="SAM" id="MobiDB-lite"/>
    </source>
</evidence>
<feature type="region of interest" description="Disordered" evidence="1">
    <location>
        <begin position="1"/>
        <end position="150"/>
    </location>
</feature>
<protein>
    <submittedName>
        <fullName evidence="2">Uncharacterized protein</fullName>
    </submittedName>
</protein>
<gene>
    <name evidence="2" type="ORF">EW026_g6833</name>
</gene>
<reference evidence="2 3" key="1">
    <citation type="submission" date="2019-02" db="EMBL/GenBank/DDBJ databases">
        <title>Genome sequencing of the rare red list fungi Phlebia centrifuga.</title>
        <authorList>
            <person name="Buettner E."/>
            <person name="Kellner H."/>
        </authorList>
    </citation>
    <scope>NUCLEOTIDE SEQUENCE [LARGE SCALE GENOMIC DNA]</scope>
    <source>
        <strain evidence="2 3">DSM 108282</strain>
    </source>
</reference>
<evidence type="ECO:0000313" key="3">
    <source>
        <dbReference type="Proteomes" id="UP000309038"/>
    </source>
</evidence>
<accession>A0A4S4K9T1</accession>
<evidence type="ECO:0000313" key="2">
    <source>
        <dbReference type="EMBL" id="THG94684.1"/>
    </source>
</evidence>
<proteinExistence type="predicted"/>
<organism evidence="2 3">
    <name type="scientific">Hermanssonia centrifuga</name>
    <dbReference type="NCBI Taxonomy" id="98765"/>
    <lineage>
        <taxon>Eukaryota</taxon>
        <taxon>Fungi</taxon>
        <taxon>Dikarya</taxon>
        <taxon>Basidiomycota</taxon>
        <taxon>Agaricomycotina</taxon>
        <taxon>Agaricomycetes</taxon>
        <taxon>Polyporales</taxon>
        <taxon>Meruliaceae</taxon>
        <taxon>Hermanssonia</taxon>
    </lineage>
</organism>
<dbReference type="AlphaFoldDB" id="A0A4S4K9T1"/>
<comment type="caution">
    <text evidence="2">The sequence shown here is derived from an EMBL/GenBank/DDBJ whole genome shotgun (WGS) entry which is preliminary data.</text>
</comment>
<sequence>MDNNSSATKDVSGALNDMEDHESFPSLPARSPGSQRAIDCALANPPRPGGKTLTLTIPPMANPAHKKDKGKGRSAPPPSIPSTSSDTLTAATESLAAQPAPDPTTPTSIHDPKNIIPPTSMVPDRMEEDVLPDPPIAAPMPALASSSMGKKRKIGRNALDDHTTPQPGSSQLRNNNRISMLREMDNDNLRSLSAFLDPPTPRHDRIPPIDTTMIGPPPPPQQFPSILSFTPKPPNGWPQVHLVHPLGLFDNIDGAQLTDWRNLQDPQGPPLIVQLFNHGAPAEDAAKTMTDRIRFAIKCLTGYDAARVSPPTAMYPPSQNMDGSTKAAPHSYLVHHLPMELHNHLLTQYVWSTKELTMMFYKPEERVPEFLFGLKNYTDPDPSIIREIVLNIFLGSGVLDNIHTLVCDNPDFVHLNHQALALNILHSLRVVIIDAKLSGD</sequence>
<dbReference type="EMBL" id="SGPJ01000411">
    <property type="protein sequence ID" value="THG94684.1"/>
    <property type="molecule type" value="Genomic_DNA"/>
</dbReference>
<feature type="region of interest" description="Disordered" evidence="1">
    <location>
        <begin position="157"/>
        <end position="176"/>
    </location>
</feature>